<dbReference type="GO" id="GO:0005634">
    <property type="term" value="C:nucleus"/>
    <property type="evidence" value="ECO:0007669"/>
    <property type="project" value="TreeGrafter"/>
</dbReference>
<evidence type="ECO:0000256" key="3">
    <source>
        <dbReference type="ARBA" id="ARBA00022691"/>
    </source>
</evidence>
<dbReference type="InterPro" id="IPR029063">
    <property type="entry name" value="SAM-dependent_MTases_sf"/>
</dbReference>
<proteinExistence type="inferred from homology"/>
<sequence>MMRCLEFYSGIGGLHYSLVGARKDAVVVAAFDVNPLANAVYEYNHGLRPIPKDIGSLSARALDAYRADTWVLSPPCQPYTRQGHQRGSEDPRAESFIKLLEKLEGLDHKPKYLLVENVVGFEESATRSHLAETMRRNGYITQEFLVSPLELGIPYSRARYFCLAKLSPARFPDPSGDFRVATGPPLAGDAGPPTRAPLRDYLLPELDYASYDVSSQVWSGCLAGSGARRYLGAVDIVSPLSRRCCCFTKSYSRYLKGTGSLIAANAVPLEGGAGSRGFVDDRGLVHIHLSKVSPEDRENLEKTDDEILDRLVLRYFTPREVANLHSFPQSFGFPDQVTKKQRYSLLGNSLSVAVVTHLLEYLFDDGA</sequence>
<name>A0AAX4P6M9_9CHLO</name>
<accession>A0AAX4P6M9</accession>
<dbReference type="PANTHER" id="PTHR46098:SF1">
    <property type="entry name" value="TRNA (CYTOSINE(38)-C(5))-METHYLTRANSFERASE"/>
    <property type="match status" value="1"/>
</dbReference>
<dbReference type="AlphaFoldDB" id="A0AAX4P6M9"/>
<comment type="similarity">
    <text evidence="4">Belongs to the class I-like SAM-binding methyltransferase superfamily. C5-methyltransferase family.</text>
</comment>
<dbReference type="GO" id="GO:0008168">
    <property type="term" value="F:methyltransferase activity"/>
    <property type="evidence" value="ECO:0007669"/>
    <property type="project" value="UniProtKB-KW"/>
</dbReference>
<gene>
    <name evidence="5" type="ORF">HKI87_04g30590</name>
</gene>
<keyword evidence="3 4" id="KW-0949">S-adenosyl-L-methionine</keyword>
<reference evidence="5 6" key="1">
    <citation type="submission" date="2024-03" db="EMBL/GenBank/DDBJ databases">
        <title>Complete genome sequence of the green alga Chloropicon roscoffensis RCC1871.</title>
        <authorList>
            <person name="Lemieux C."/>
            <person name="Pombert J.-F."/>
            <person name="Otis C."/>
            <person name="Turmel M."/>
        </authorList>
    </citation>
    <scope>NUCLEOTIDE SEQUENCE [LARGE SCALE GENOMIC DNA]</scope>
    <source>
        <strain evidence="5 6">RCC1871</strain>
    </source>
</reference>
<dbReference type="Pfam" id="PF00145">
    <property type="entry name" value="DNA_methylase"/>
    <property type="match status" value="1"/>
</dbReference>
<dbReference type="PANTHER" id="PTHR46098">
    <property type="entry name" value="TRNA (CYTOSINE(38)-C(5))-METHYLTRANSFERASE"/>
    <property type="match status" value="1"/>
</dbReference>
<evidence type="ECO:0000256" key="1">
    <source>
        <dbReference type="ARBA" id="ARBA00022603"/>
    </source>
</evidence>
<dbReference type="Gene3D" id="3.40.50.150">
    <property type="entry name" value="Vaccinia Virus protein VP39"/>
    <property type="match status" value="1"/>
</dbReference>
<dbReference type="SUPFAM" id="SSF53335">
    <property type="entry name" value="S-adenosyl-L-methionine-dependent methyltransferases"/>
    <property type="match status" value="1"/>
</dbReference>
<dbReference type="EMBL" id="CP151504">
    <property type="protein sequence ID" value="WZN61524.1"/>
    <property type="molecule type" value="Genomic_DNA"/>
</dbReference>
<evidence type="ECO:0000256" key="4">
    <source>
        <dbReference type="PROSITE-ProRule" id="PRU01016"/>
    </source>
</evidence>
<organism evidence="5 6">
    <name type="scientific">Chloropicon roscoffensis</name>
    <dbReference type="NCBI Taxonomy" id="1461544"/>
    <lineage>
        <taxon>Eukaryota</taxon>
        <taxon>Viridiplantae</taxon>
        <taxon>Chlorophyta</taxon>
        <taxon>Chloropicophyceae</taxon>
        <taxon>Chloropicales</taxon>
        <taxon>Chloropicaceae</taxon>
        <taxon>Chloropicon</taxon>
    </lineage>
</organism>
<dbReference type="Gene3D" id="3.90.120.10">
    <property type="entry name" value="DNA Methylase, subunit A, domain 2"/>
    <property type="match status" value="1"/>
</dbReference>
<keyword evidence="2 4" id="KW-0808">Transferase</keyword>
<dbReference type="GO" id="GO:0032259">
    <property type="term" value="P:methylation"/>
    <property type="evidence" value="ECO:0007669"/>
    <property type="project" value="UniProtKB-KW"/>
</dbReference>
<dbReference type="PROSITE" id="PS51679">
    <property type="entry name" value="SAM_MT_C5"/>
    <property type="match status" value="1"/>
</dbReference>
<dbReference type="PRINTS" id="PR00105">
    <property type="entry name" value="C5METTRFRASE"/>
</dbReference>
<dbReference type="InterPro" id="IPR001525">
    <property type="entry name" value="C5_MeTfrase"/>
</dbReference>
<keyword evidence="1 4" id="KW-0489">Methyltransferase</keyword>
<evidence type="ECO:0000256" key="2">
    <source>
        <dbReference type="ARBA" id="ARBA00022679"/>
    </source>
</evidence>
<feature type="active site" evidence="4">
    <location>
        <position position="76"/>
    </location>
</feature>
<dbReference type="InterPro" id="IPR050750">
    <property type="entry name" value="C5-MTase"/>
</dbReference>
<protein>
    <submittedName>
        <fullName evidence="5">tRNA (Cytosine(38)-C(5))-methyltransferase</fullName>
    </submittedName>
</protein>
<dbReference type="Proteomes" id="UP001472866">
    <property type="component" value="Chromosome 04"/>
</dbReference>
<keyword evidence="6" id="KW-1185">Reference proteome</keyword>
<evidence type="ECO:0000313" key="6">
    <source>
        <dbReference type="Proteomes" id="UP001472866"/>
    </source>
</evidence>
<evidence type="ECO:0000313" key="5">
    <source>
        <dbReference type="EMBL" id="WZN61524.1"/>
    </source>
</evidence>